<dbReference type="PANTHER" id="PTHR43157">
    <property type="entry name" value="PHOSPHATIDYLINOSITOL-GLYCAN BIOSYNTHESIS CLASS F PROTEIN-RELATED"/>
    <property type="match status" value="1"/>
</dbReference>
<evidence type="ECO:0000313" key="3">
    <source>
        <dbReference type="Proteomes" id="UP001383192"/>
    </source>
</evidence>
<protein>
    <recommendedName>
        <fullName evidence="4">NAD(P)-binding protein</fullName>
    </recommendedName>
</protein>
<evidence type="ECO:0008006" key="4">
    <source>
        <dbReference type="Google" id="ProtNLM"/>
    </source>
</evidence>
<name>A0AAW0CWN1_9AGAR</name>
<evidence type="ECO:0000256" key="1">
    <source>
        <dbReference type="ARBA" id="ARBA00023002"/>
    </source>
</evidence>
<gene>
    <name evidence="2" type="ORF">VNI00_008687</name>
</gene>
<organism evidence="2 3">
    <name type="scientific">Paramarasmius palmivorus</name>
    <dbReference type="NCBI Taxonomy" id="297713"/>
    <lineage>
        <taxon>Eukaryota</taxon>
        <taxon>Fungi</taxon>
        <taxon>Dikarya</taxon>
        <taxon>Basidiomycota</taxon>
        <taxon>Agaricomycotina</taxon>
        <taxon>Agaricomycetes</taxon>
        <taxon>Agaricomycetidae</taxon>
        <taxon>Agaricales</taxon>
        <taxon>Marasmiineae</taxon>
        <taxon>Marasmiaceae</taxon>
        <taxon>Paramarasmius</taxon>
    </lineage>
</organism>
<dbReference type="Gene3D" id="3.40.50.720">
    <property type="entry name" value="NAD(P)-binding Rossmann-like Domain"/>
    <property type="match status" value="1"/>
</dbReference>
<comment type="caution">
    <text evidence="2">The sequence shown here is derived from an EMBL/GenBank/DDBJ whole genome shotgun (WGS) entry which is preliminary data.</text>
</comment>
<dbReference type="GO" id="GO:0016491">
    <property type="term" value="F:oxidoreductase activity"/>
    <property type="evidence" value="ECO:0007669"/>
    <property type="project" value="UniProtKB-KW"/>
</dbReference>
<dbReference type="SUPFAM" id="SSF51735">
    <property type="entry name" value="NAD(P)-binding Rossmann-fold domains"/>
    <property type="match status" value="1"/>
</dbReference>
<reference evidence="2 3" key="1">
    <citation type="submission" date="2024-01" db="EMBL/GenBank/DDBJ databases">
        <title>A draft genome for a cacao thread blight-causing isolate of Paramarasmius palmivorus.</title>
        <authorList>
            <person name="Baruah I.K."/>
            <person name="Bukari Y."/>
            <person name="Amoako-Attah I."/>
            <person name="Meinhardt L.W."/>
            <person name="Bailey B.A."/>
            <person name="Cohen S.P."/>
        </authorList>
    </citation>
    <scope>NUCLEOTIDE SEQUENCE [LARGE SCALE GENOMIC DNA]</scope>
    <source>
        <strain evidence="2 3">GH-12</strain>
    </source>
</reference>
<dbReference type="Proteomes" id="UP001383192">
    <property type="component" value="Unassembled WGS sequence"/>
</dbReference>
<evidence type="ECO:0000313" key="2">
    <source>
        <dbReference type="EMBL" id="KAK7042950.1"/>
    </source>
</evidence>
<dbReference type="Pfam" id="PF00106">
    <property type="entry name" value="adh_short"/>
    <property type="match status" value="1"/>
</dbReference>
<dbReference type="EMBL" id="JAYKXP010000030">
    <property type="protein sequence ID" value="KAK7042950.1"/>
    <property type="molecule type" value="Genomic_DNA"/>
</dbReference>
<dbReference type="InterPro" id="IPR002347">
    <property type="entry name" value="SDR_fam"/>
</dbReference>
<proteinExistence type="predicted"/>
<keyword evidence="1" id="KW-0560">Oxidoreductase</keyword>
<dbReference type="InterPro" id="IPR036291">
    <property type="entry name" value="NAD(P)-bd_dom_sf"/>
</dbReference>
<sequence>MIPSINWSTGLPSTGNNANNCNMFFDDADFDPQSDLVDLRGKVAVVTGDDANTHHTTLHLARAGAKVYLGTPHSSEPLKLLENLRWELGYGYGEIVWFELDLSCPARTRDAARWLLDMEGRKGRLDILVNGCCHLEGKGKGKEEINELGLSRTVTVNYISPFVFTKTLLPLLAKTANEGLNEDVRIVNVIPASHKIIPKVNLKFKTVDDLNVRGLPSGFLRFCHSKFLCLLWTRHLQHLINAEGIHNMIALAVDPGAPSSSPSSHAHDNDKHHIHILRKMLSIHIHMPTTTPIEPHEQGYATAFAAAGEAVWGEWERYKGGYVEGVKRPKVLSIGGSEGEHVEERLWELTEKVLRVCRV</sequence>
<dbReference type="PANTHER" id="PTHR43157:SF31">
    <property type="entry name" value="PHOSPHATIDYLINOSITOL-GLYCAN BIOSYNTHESIS CLASS F PROTEIN"/>
    <property type="match status" value="1"/>
</dbReference>
<dbReference type="AlphaFoldDB" id="A0AAW0CWN1"/>
<accession>A0AAW0CWN1</accession>
<keyword evidence="3" id="KW-1185">Reference proteome</keyword>